<dbReference type="InterPro" id="IPR011598">
    <property type="entry name" value="bHLH_dom"/>
</dbReference>
<dbReference type="Pfam" id="PF00010">
    <property type="entry name" value="HLH"/>
    <property type="match status" value="1"/>
</dbReference>
<feature type="domain" description="ACT" evidence="3">
    <location>
        <begin position="246"/>
        <end position="325"/>
    </location>
</feature>
<sequence>MTMAATRAQDADPAFHTYDLTLTDRELDDFLVFMEQQTTGCYSDAVPQLPDAAADFPCLQLQPHTDSPSNSEGSESIEMDPPVRTASLADGCGGSSSGGGKGGQVSHSTVEKQRRDRLNSLIDELSDIVPPADPKYGNDASSVRRPKHVVLSDTINLLKAMQAKLQIEEAEICTLKQQAAAVTAIAAASHQQQGLAAAAAAGSPLSPADSPTAGLSDTGSAALPLAPEGGVQASGVLVEQGVSCLFVKVNCRDRKGLLSDVVGALRAFPVVICTAAITTTKDGTVHDVFEVRIEDDSVTPEDIQCAVHMALFNSERARSKRLRQDEFLAAC</sequence>
<feature type="region of interest" description="Disordered" evidence="1">
    <location>
        <begin position="59"/>
        <end position="112"/>
    </location>
</feature>
<evidence type="ECO:0000313" key="4">
    <source>
        <dbReference type="EMBL" id="WIA17399.1"/>
    </source>
</evidence>
<dbReference type="InterPro" id="IPR036638">
    <property type="entry name" value="HLH_DNA-bd_sf"/>
</dbReference>
<dbReference type="SUPFAM" id="SSF55021">
    <property type="entry name" value="ACT-like"/>
    <property type="match status" value="1"/>
</dbReference>
<feature type="compositionally biased region" description="Polar residues" evidence="1">
    <location>
        <begin position="62"/>
        <end position="74"/>
    </location>
</feature>
<accession>A0ABY8U7N6</accession>
<evidence type="ECO:0000259" key="3">
    <source>
        <dbReference type="PROSITE" id="PS51671"/>
    </source>
</evidence>
<evidence type="ECO:0008006" key="6">
    <source>
        <dbReference type="Google" id="ProtNLM"/>
    </source>
</evidence>
<dbReference type="SUPFAM" id="SSF47459">
    <property type="entry name" value="HLH, helix-loop-helix DNA-binding domain"/>
    <property type="match status" value="1"/>
</dbReference>
<evidence type="ECO:0000259" key="2">
    <source>
        <dbReference type="PROSITE" id="PS50888"/>
    </source>
</evidence>
<dbReference type="InterPro" id="IPR045865">
    <property type="entry name" value="ACT-like_dom_sf"/>
</dbReference>
<dbReference type="Proteomes" id="UP001244341">
    <property type="component" value="Chromosome 8b"/>
</dbReference>
<proteinExistence type="predicted"/>
<dbReference type="Gene3D" id="4.10.280.10">
    <property type="entry name" value="Helix-loop-helix DNA-binding domain"/>
    <property type="match status" value="1"/>
</dbReference>
<organism evidence="4 5">
    <name type="scientific">Tetradesmus obliquus</name>
    <name type="common">Green alga</name>
    <name type="synonym">Acutodesmus obliquus</name>
    <dbReference type="NCBI Taxonomy" id="3088"/>
    <lineage>
        <taxon>Eukaryota</taxon>
        <taxon>Viridiplantae</taxon>
        <taxon>Chlorophyta</taxon>
        <taxon>core chlorophytes</taxon>
        <taxon>Chlorophyceae</taxon>
        <taxon>CS clade</taxon>
        <taxon>Sphaeropleales</taxon>
        <taxon>Scenedesmaceae</taxon>
        <taxon>Tetradesmus</taxon>
    </lineage>
</organism>
<evidence type="ECO:0000313" key="5">
    <source>
        <dbReference type="Proteomes" id="UP001244341"/>
    </source>
</evidence>
<feature type="compositionally biased region" description="Gly residues" evidence="1">
    <location>
        <begin position="91"/>
        <end position="103"/>
    </location>
</feature>
<dbReference type="EMBL" id="CP126215">
    <property type="protein sequence ID" value="WIA17399.1"/>
    <property type="molecule type" value="Genomic_DNA"/>
</dbReference>
<dbReference type="InterPro" id="IPR002912">
    <property type="entry name" value="ACT_dom"/>
</dbReference>
<dbReference type="PROSITE" id="PS51671">
    <property type="entry name" value="ACT"/>
    <property type="match status" value="1"/>
</dbReference>
<dbReference type="SMART" id="SM00353">
    <property type="entry name" value="HLH"/>
    <property type="match status" value="1"/>
</dbReference>
<dbReference type="CDD" id="cd04873">
    <property type="entry name" value="ACT_UUR-ACR-like"/>
    <property type="match status" value="1"/>
</dbReference>
<protein>
    <recommendedName>
        <fullName evidence="6">BHLH domain-containing protein</fullName>
    </recommendedName>
</protein>
<dbReference type="PROSITE" id="PS50888">
    <property type="entry name" value="BHLH"/>
    <property type="match status" value="1"/>
</dbReference>
<name>A0ABY8U7N6_TETOB</name>
<feature type="domain" description="BHLH" evidence="2">
    <location>
        <begin position="102"/>
        <end position="161"/>
    </location>
</feature>
<gene>
    <name evidence="4" type="ORF">OEZ85_014255</name>
</gene>
<keyword evidence="5" id="KW-1185">Reference proteome</keyword>
<feature type="region of interest" description="Disordered" evidence="1">
    <location>
        <begin position="202"/>
        <end position="221"/>
    </location>
</feature>
<evidence type="ECO:0000256" key="1">
    <source>
        <dbReference type="SAM" id="MobiDB-lite"/>
    </source>
</evidence>
<reference evidence="4 5" key="1">
    <citation type="submission" date="2023-05" db="EMBL/GenBank/DDBJ databases">
        <title>A 100% complete, gapless, phased diploid assembly of the Scenedesmus obliquus UTEX 3031 genome.</title>
        <authorList>
            <person name="Biondi T.C."/>
            <person name="Hanschen E.R."/>
            <person name="Kwon T."/>
            <person name="Eng W."/>
            <person name="Kruse C.P.S."/>
            <person name="Koehler S.I."/>
            <person name="Kunde Y."/>
            <person name="Gleasner C.D."/>
            <person name="You Mak K.T."/>
            <person name="Polle J."/>
            <person name="Hovde B.T."/>
            <person name="Starkenburg S.R."/>
        </authorList>
    </citation>
    <scope>NUCLEOTIDE SEQUENCE [LARGE SCALE GENOMIC DNA]</scope>
    <source>
        <strain evidence="4 5">DOE0152z</strain>
    </source>
</reference>